<dbReference type="Pfam" id="PF10495">
    <property type="entry name" value="PACT_coil_coil"/>
    <property type="match status" value="1"/>
</dbReference>
<feature type="coiled-coil region" evidence="9">
    <location>
        <begin position="2312"/>
        <end position="2436"/>
    </location>
</feature>
<feature type="region of interest" description="Disordered" evidence="10">
    <location>
        <begin position="1"/>
        <end position="128"/>
    </location>
</feature>
<gene>
    <name evidence="12" type="ORF">NHX12_020077</name>
</gene>
<keyword evidence="13" id="KW-1185">Reference proteome</keyword>
<feature type="coiled-coil region" evidence="9">
    <location>
        <begin position="2081"/>
        <end position="2108"/>
    </location>
</feature>
<feature type="compositionally biased region" description="Low complexity" evidence="10">
    <location>
        <begin position="2663"/>
        <end position="2673"/>
    </location>
</feature>
<evidence type="ECO:0000256" key="7">
    <source>
        <dbReference type="ARBA" id="ARBA00023054"/>
    </source>
</evidence>
<evidence type="ECO:0000256" key="2">
    <source>
        <dbReference type="ARBA" id="ARBA00005234"/>
    </source>
</evidence>
<feature type="region of interest" description="Disordered" evidence="10">
    <location>
        <begin position="507"/>
        <end position="526"/>
    </location>
</feature>
<name>A0A9Q0EXY7_9TELE</name>
<comment type="similarity">
    <text evidence="2">Belongs to the peptidase C48 family.</text>
</comment>
<feature type="region of interest" description="Disordered" evidence="10">
    <location>
        <begin position="3221"/>
        <end position="3242"/>
    </location>
</feature>
<dbReference type="GO" id="GO:0007165">
    <property type="term" value="P:signal transduction"/>
    <property type="evidence" value="ECO:0007669"/>
    <property type="project" value="InterPro"/>
</dbReference>
<feature type="coiled-coil region" evidence="9">
    <location>
        <begin position="2916"/>
        <end position="2950"/>
    </location>
</feature>
<dbReference type="SUPFAM" id="SSF54001">
    <property type="entry name" value="Cysteine proteinases"/>
    <property type="match status" value="1"/>
</dbReference>
<feature type="coiled-coil region" evidence="9">
    <location>
        <begin position="721"/>
        <end position="832"/>
    </location>
</feature>
<feature type="compositionally biased region" description="Low complexity" evidence="10">
    <location>
        <begin position="107"/>
        <end position="118"/>
    </location>
</feature>
<feature type="region of interest" description="Disordered" evidence="10">
    <location>
        <begin position="2225"/>
        <end position="2244"/>
    </location>
</feature>
<feature type="region of interest" description="Disordered" evidence="10">
    <location>
        <begin position="3330"/>
        <end position="3350"/>
    </location>
</feature>
<feature type="compositionally biased region" description="Basic and acidic residues" evidence="10">
    <location>
        <begin position="363"/>
        <end position="373"/>
    </location>
</feature>
<feature type="coiled-coil region" evidence="9">
    <location>
        <begin position="2860"/>
        <end position="2887"/>
    </location>
</feature>
<evidence type="ECO:0000256" key="9">
    <source>
        <dbReference type="SAM" id="Coils"/>
    </source>
</evidence>
<dbReference type="GO" id="GO:0005813">
    <property type="term" value="C:centrosome"/>
    <property type="evidence" value="ECO:0007669"/>
    <property type="project" value="UniProtKB-SubCell"/>
</dbReference>
<keyword evidence="3" id="KW-0963">Cytoplasm</keyword>
<keyword evidence="4" id="KW-0597">Phosphoprotein</keyword>
<dbReference type="PROSITE" id="PS50600">
    <property type="entry name" value="ULP_PROTEASE"/>
    <property type="match status" value="1"/>
</dbReference>
<evidence type="ECO:0000256" key="4">
    <source>
        <dbReference type="ARBA" id="ARBA00022553"/>
    </source>
</evidence>
<feature type="domain" description="Ubiquitin-like protease family profile" evidence="11">
    <location>
        <begin position="4116"/>
        <end position="4290"/>
    </location>
</feature>
<feature type="coiled-coil region" evidence="9">
    <location>
        <begin position="3640"/>
        <end position="3688"/>
    </location>
</feature>
<dbReference type="Proteomes" id="UP001148018">
    <property type="component" value="Unassembled WGS sequence"/>
</dbReference>
<dbReference type="InterPro" id="IPR028745">
    <property type="entry name" value="AKAP9/Pericentrin"/>
</dbReference>
<evidence type="ECO:0000256" key="1">
    <source>
        <dbReference type="ARBA" id="ARBA00004300"/>
    </source>
</evidence>
<feature type="compositionally biased region" description="Low complexity" evidence="10">
    <location>
        <begin position="4063"/>
        <end position="4081"/>
    </location>
</feature>
<dbReference type="Gene3D" id="3.40.395.10">
    <property type="entry name" value="Adenoviral Proteinase, Chain A"/>
    <property type="match status" value="1"/>
</dbReference>
<sequence length="4290" mass="487937">MDDDERQRKLEAGRAKKPSTMPRSQPLASFRQKRAKGDGAGAAKKTAKRKGQDVSKTDRPAQERPLEQPVPPPPPAGHAKKSGKTNQEEPQKPKAFAVHQHHGQENPSQRPSQSPTRSPVEEMEELVALTGKEQLKQLQQAVEKRNEIIAKLSSNLQEALASRDQVQLEAHSLAGQIQALQKQLQQTSVEFLRIKSQTGLTEVAHPQQQRSPPGRASQDSAPTCVQQVELKSLDANANGDTETDTLLFKQSAELELERANSHRMCAELAKEMENCQQGLRLLEEEKSEWEKEMKQKEAETEVQLRDLQEQLSQAKSQSFEIQQYKEEKELLNTELLEMTRKLKGEQATAERLKEELLEEGEKEIDKLEKEDSGLKASKNRRNHERATFGQAVDEEGEADQEDESEDGLSVSISADILMERYLSSAHPALSNSSLANQSLEEHIFVDNSANYSFELNSEVLGDPSHLFSISNPLGEHHDNLLNFSDLQCSVASDNVLVGSAHASSPGWPANSTFGSDGEAPQQRSVQPSDLAKELLGQQCEELREELDLKERELDVLREEVSKSAVDLEEARNRWAQEVLEEKAHLEQQEVNHAGGSIATVEQELFSKQLKDLQVRKDLVISELVDTKARHDSTASLLVEKTLELDSALKDLNSTLLQVEAAQKELVKMGGELKDCRRNLGSAEEQRSQLEDGLALLKCTLSTLEEAQVRAVEEREVHRLKEEEMDGQLKKMEQVLEEELEQFETLIQVKDEELAEVREKWEQERQEKEVDLRGVRHLLEEQRRDRESEVEALMEKQALALEETTECLRRSHHEEVEKLSKEQRAQVAELNSRLEGELSAQKAAFAEEHKGQISLIKQVTEREHQRMLSELSAKHEEVVSQLGLELTSKLGDNMETAHQAELQQTRTKQSLELEALRLSLDDLHTSRLELSQANLRREREAELCQVQAELRDKWTGENAILQAKQQFELDRLRQQNQQDLDELRQQYESSLSEEKKSMEMNRANEIQTIRSQWEEEKARSTGECQTLLSEIQRSLTDTESKLSTARAELSDTRVSLTEACSELSDTQASLGDLRASSATDVQRLEGELDLAWADRDAAAHAVEDLVTSHKTVLKEKELHACHLEEKEQQLQQEVGRLQEEQAALKKSSEQEVGQLWAQLESMRTSRQELGELREQLLARSSCVDDMERLKAEFNEQRREIKQQNESELESLRRYFEKRLRAAEEGYREEVVMLQLRLVEGALEESLLKTGDASFTTEGDAAEVKNDLAEFTLKLEKHKEDLDSLRLQLEEKHDVELSNLRSSLSLSYKEELGQACSALTDRYYEDLENMKRRHALDLQQLRARLSENHVRELTRVQLEAARQVEGEVEQRMWGHSEELQTSLTIIQTLENRLSALGTQHDLTLQRNTQQLKKDFAKELLLHLEEARQQRATDKLSLGNQDEVRRLQAGLSSLRAEQEEQRTRLEGELEEEREKLRVAAAALESDQNPQVVLVKRQLQAQYDGELQKAKSCRSAEVKELAALLQEQGEDCLRQAELRFQAEKGQLEQRLAQKVSVSLGELNNKHQAELEQQRTALLDKHAQELHGVTAVHKLQLEALGARHQERLAAMATELDNKHTAVLVAMEASLDSKWRAELEHLATVFQETNQVQLEALEADLAGKHKEERDELERRMLGNMDTLEATYLKEVQALRDDMACLEEGHTQEVERLKSTHSQEVEWLKSTRAQEVERLQSELVSSKEELRMELAQMHMEKFSAMATELSHAHTVDLSAQKEALDAEHCKALESLKMQVLELEEQHGTAHQELSHTYNTEKLQLCDQQQLQLQELRSASARELEACRRELEEESSRQRLHFLEEMEHLKVQSEERLQDRLGQLKAELEQCKEAELEEQRRSFSTEREQKEQSYTDKMNQLTAQLQQLDAVVAQLRAEVGCLQGELEGKRAEMETLDTLLQRRDRESQEGGNLLNMLGQDLQTAKEDRLQLHQANEKLRKVLLEVMRSTVATEELIGQKVNVGPRKSQQPTNHRSSTVNSEAQESGVSVGEMTGEESELTQLLCESLLVSETQLHPAGEEAALGACGRLRLTVDTLLELLNQANAQLEQAHSVHLSLEQRFSQGTEDSGHIIKQHGVLLEQLNQEAGLKSHLQVELHKAEGLLDGYVTEKALLEEALQQKESREERLAEELEGLRVQLHQKKGLTAELDNLRAQHQELNEEHAVLLRQREHLSAGLGEREKGCSLSAESDTEEAGRLTQERLDVQRQAEKDRSTLSLRLRALEAELEERETKGLETELHHKAHSEDLHLHVQALEKQLKHNRQFIDREHERDEFQQEINRLEAQLRQNTRGQATGDNRGQRVESLQALIKDKTEDYDSLIAANQQAQRDLTERNDEIDKLAGRIRELEQALLNSAESSRSIAQQEQELQRTKLRVQELTQDKQGLEQQQLSNKLQIAALQSKLDESRQYHDDTPDSTQPLRDALDTAQLSLQSREQAVEVLISQLEQVQANFSIKEAELKHLTLQLELMTNQNADHVHQLQDKIVTLEEKNLEIDQLNQEIQRLEAELECSERDVALGAELEELRSRLEHLRCDISRLRQDKQDEEERLHEVISTLQAELATLGPTLHEVSDSQDGDSVNPSPSPSPELRSHSHHGGVGGRQGAPDSLRQELRLTRSSSSRSLQPRLDEEEYRGHGEELGRRLREERERVEELRGLLAHKDSELEEVNAAPLEITSLRGKRDELSAVVVELRRSAETQKKKEDESEVGAETLREANLALEGRIQQTSARVAAMEKLVADGKAQVLTLETVKGELFAEREALRRREGRLQESIECLGQEVVAQRALIQQLQLRDKEDVPEDQTEMLTHAEVTLAKADLALRQKEAELASLSAEQQALRAELAAVKKGLSTSTERAAKLQEEGQTKDRALADLETYNHRLKAELRGLQEDLAVQEEELAYQQRELHHLRQHHQQQDLDPHSQDFPQKDLSHGGFEDHLSLSHDEASLSSPEVLRKLECSKDRSREPFHTSVLQGSHLSELSALNCTAGLDLPRGKASPRAGVMEQPRSRTITPESVTRSTRSPGSVSASDNFSMACSGLHLLPVSSRMGQRWIWQHSELGVRLRAELEQTERLDAQFVEYLRCRGMNPATNTDSAAGSMSYSDDLLSPELQHHLPDYKVPSVDQTPCQSHDHRTSPLDQPDGFPSVPPMGWQQEKRALQETVVALRELLCRMAQRDTQSDVGGGRQREEMTESDGRLEAQLRVELEETQSQLRVELEETQKRLRVESEETQSQLRASQTTQQEHRNAVQSLGLAVQEAEEALRTEQSRVQELQTSLEQERALTLRREREEEDRREVMQGSLEQQGSEVVALGGQLEQEKVACSNLRRELQIEQSRSGLLEKRLGDAHKDLQEEQQRSAQQQVLHLQDRSQLERLLVEAESRSDDAHRKLEVERERCARKLDEFGRRQEADVERDRKLISDMRAQLEQERRQAEMLVSVTDRLRAELLQEQKLEESRALAAERERCARQGEKLAGLKEQFLVAKDEERAREEQREKERRKDHQEQSERDRRQDRTNSKLCELELLRKQDQQRVQELQRTLSELEREKRQMAAQRLAGSGTAQPSHHTRSSTTANRSAQTDFTSHDPQPGLFSGPVETLLRENSELTERVASLSQERVVLKQTLAGLERRLRRAENNLAKVTAETENRPIAGDAASHGKVQRLYERYLRAESFRKSLVYQKRYLVLLLGGFQECEQATLCLIAHMGARPSPTVQSQRRPLTRFRAVVCAVIAVSRAYSTGSTAASVHSGTSQDPERSLTEYIHHLEKVQRRLVGSKPEEIKRLAQPACSRDMIGYRQRWLQENRTWLYLSCLSPLYLYGPGVRRYPGGGERERRRADLRATLDRPNATIRGRCVHVSNGAGQAEQREAKRRKIGLTNSGAGQSGAICDGGKDQGSLQPLASRSALGVGLGGASANADLSHIFFGPSRCFKPSLAVEEAIKQNDMEHYRRLLEMVVTEKYSKTVHLSRVITDQEVMSEPSTPCPERLDLFQSSNQNHPSDSVDLSTEVARRLNLVDRETTALTQQSDQTQTQTSLTWQGSEDLPRLTKDMSAEVSAALTQSDPNLVLSSAFKLRITQRDLATLREGSWLNDEVINFYLSLVMERSSNQVVPGLRVYCFSTFFLPKLRGGEAGQAGGHWAVKRWTKGVDLFLHDLILVPLHLNIHWAMAVIDLRSQTVKSYDSMGQRHDDICSLLLLFLREEHKVKKGRDLDTSRWTVGSLRTTVISRWEQYMSKVRPKQGKTVEAEA</sequence>
<keyword evidence="7 9" id="KW-0175">Coiled coil</keyword>
<dbReference type="GO" id="GO:0005737">
    <property type="term" value="C:cytoplasm"/>
    <property type="evidence" value="ECO:0007669"/>
    <property type="project" value="UniProtKB-ARBA"/>
</dbReference>
<feature type="region of interest" description="Disordered" evidence="10">
    <location>
        <begin position="4063"/>
        <end position="4085"/>
    </location>
</feature>
<dbReference type="GO" id="GO:0006508">
    <property type="term" value="P:proteolysis"/>
    <property type="evidence" value="ECO:0007669"/>
    <property type="project" value="UniProtKB-KW"/>
</dbReference>
<feature type="region of interest" description="Disordered" evidence="10">
    <location>
        <begin position="2616"/>
        <end position="2694"/>
    </location>
</feature>
<organism evidence="12 13">
    <name type="scientific">Muraenolepis orangiensis</name>
    <name type="common">Patagonian moray cod</name>
    <dbReference type="NCBI Taxonomy" id="630683"/>
    <lineage>
        <taxon>Eukaryota</taxon>
        <taxon>Metazoa</taxon>
        <taxon>Chordata</taxon>
        <taxon>Craniata</taxon>
        <taxon>Vertebrata</taxon>
        <taxon>Euteleostomi</taxon>
        <taxon>Actinopterygii</taxon>
        <taxon>Neopterygii</taxon>
        <taxon>Teleostei</taxon>
        <taxon>Neoteleostei</taxon>
        <taxon>Acanthomorphata</taxon>
        <taxon>Zeiogadaria</taxon>
        <taxon>Gadariae</taxon>
        <taxon>Gadiformes</taxon>
        <taxon>Muraenolepidoidei</taxon>
        <taxon>Muraenolepididae</taxon>
        <taxon>Muraenolepis</taxon>
    </lineage>
</organism>
<dbReference type="InterPro" id="IPR038765">
    <property type="entry name" value="Papain-like_cys_pep_sf"/>
</dbReference>
<feature type="coiled-coil region" evidence="9">
    <location>
        <begin position="2151"/>
        <end position="2216"/>
    </location>
</feature>
<feature type="coiled-coil region" evidence="9">
    <location>
        <begin position="135"/>
        <end position="190"/>
    </location>
</feature>
<dbReference type="GO" id="GO:0008234">
    <property type="term" value="F:cysteine-type peptidase activity"/>
    <property type="evidence" value="ECO:0007669"/>
    <property type="project" value="InterPro"/>
</dbReference>
<feature type="coiled-coil region" evidence="9">
    <location>
        <begin position="1448"/>
        <end position="1483"/>
    </location>
</feature>
<dbReference type="OrthoDB" id="2020852at2759"/>
<dbReference type="EMBL" id="JANIIK010000035">
    <property type="protein sequence ID" value="KAJ3613831.1"/>
    <property type="molecule type" value="Genomic_DNA"/>
</dbReference>
<feature type="coiled-coil region" evidence="9">
    <location>
        <begin position="1862"/>
        <end position="1940"/>
    </location>
</feature>
<proteinExistence type="inferred from homology"/>
<feature type="coiled-coil region" evidence="9">
    <location>
        <begin position="1182"/>
        <end position="1209"/>
    </location>
</feature>
<feature type="region of interest" description="Disordered" evidence="10">
    <location>
        <begin position="3041"/>
        <end position="3075"/>
    </location>
</feature>
<dbReference type="PANTHER" id="PTHR44981">
    <property type="entry name" value="PERICENTRIN-LIKE PROTEIN, ISOFORM F"/>
    <property type="match status" value="1"/>
</dbReference>
<feature type="compositionally biased region" description="Polar residues" evidence="10">
    <location>
        <begin position="3054"/>
        <end position="3075"/>
    </location>
</feature>
<evidence type="ECO:0000256" key="10">
    <source>
        <dbReference type="SAM" id="MobiDB-lite"/>
    </source>
</evidence>
<feature type="coiled-coil region" evidence="9">
    <location>
        <begin position="644"/>
        <end position="692"/>
    </location>
</feature>
<feature type="non-terminal residue" evidence="12">
    <location>
        <position position="1"/>
    </location>
</feature>
<evidence type="ECO:0000256" key="6">
    <source>
        <dbReference type="ARBA" id="ARBA00022801"/>
    </source>
</evidence>
<feature type="coiled-coil region" evidence="9">
    <location>
        <begin position="1122"/>
        <end position="1149"/>
    </location>
</feature>
<feature type="coiled-coil region" evidence="9">
    <location>
        <begin position="532"/>
        <end position="573"/>
    </location>
</feature>
<keyword evidence="8" id="KW-0206">Cytoskeleton</keyword>
<feature type="compositionally biased region" description="Acidic residues" evidence="10">
    <location>
        <begin position="392"/>
        <end position="406"/>
    </location>
</feature>
<dbReference type="InterPro" id="IPR019528">
    <property type="entry name" value="PACT_domain"/>
</dbReference>
<dbReference type="GO" id="GO:0060090">
    <property type="term" value="F:molecular adaptor activity"/>
    <property type="evidence" value="ECO:0007669"/>
    <property type="project" value="InterPro"/>
</dbReference>
<evidence type="ECO:0000256" key="5">
    <source>
        <dbReference type="ARBA" id="ARBA00022670"/>
    </source>
</evidence>
<feature type="region of interest" description="Disordered" evidence="10">
    <location>
        <begin position="3165"/>
        <end position="3186"/>
    </location>
</feature>
<dbReference type="PANTHER" id="PTHR44981:SF3">
    <property type="entry name" value="PERICENTRIN"/>
    <property type="match status" value="1"/>
</dbReference>
<evidence type="ECO:0000313" key="12">
    <source>
        <dbReference type="EMBL" id="KAJ3613831.1"/>
    </source>
</evidence>
<feature type="compositionally biased region" description="Basic and acidic residues" evidence="10">
    <location>
        <begin position="1"/>
        <end position="14"/>
    </location>
</feature>
<comment type="caution">
    <text evidence="12">The sequence shown here is derived from an EMBL/GenBank/DDBJ whole genome shotgun (WGS) entry which is preliminary data.</text>
</comment>
<reference evidence="12" key="1">
    <citation type="submission" date="2022-07" db="EMBL/GenBank/DDBJ databases">
        <title>Chromosome-level genome of Muraenolepis orangiensis.</title>
        <authorList>
            <person name="Kim J."/>
        </authorList>
    </citation>
    <scope>NUCLEOTIDE SEQUENCE</scope>
    <source>
        <strain evidence="12">KU_S4_2022</strain>
        <tissue evidence="12">Muscle</tissue>
    </source>
</reference>
<comment type="subcellular location">
    <subcellularLocation>
        <location evidence="1">Cytoplasm</location>
        <location evidence="1">Cytoskeleton</location>
        <location evidence="1">Microtubule organizing center</location>
        <location evidence="1">Centrosome</location>
    </subcellularLocation>
</comment>
<feature type="compositionally biased region" description="Polar residues" evidence="10">
    <location>
        <begin position="2014"/>
        <end position="2034"/>
    </location>
</feature>
<evidence type="ECO:0000256" key="3">
    <source>
        <dbReference type="ARBA" id="ARBA00022490"/>
    </source>
</evidence>
<dbReference type="Pfam" id="PF02902">
    <property type="entry name" value="Peptidase_C48"/>
    <property type="match status" value="1"/>
</dbReference>
<evidence type="ECO:0000256" key="8">
    <source>
        <dbReference type="ARBA" id="ARBA00023212"/>
    </source>
</evidence>
<feature type="region of interest" description="Disordered" evidence="10">
    <location>
        <begin position="3592"/>
        <end position="3638"/>
    </location>
</feature>
<evidence type="ECO:0000259" key="11">
    <source>
        <dbReference type="PROSITE" id="PS50600"/>
    </source>
</evidence>
<feature type="region of interest" description="Disordered" evidence="10">
    <location>
        <begin position="3531"/>
        <end position="3560"/>
    </location>
</feature>
<protein>
    <recommendedName>
        <fullName evidence="11">Ubiquitin-like protease family profile domain-containing protein</fullName>
    </recommendedName>
</protein>
<accession>A0A9Q0EXY7</accession>
<feature type="compositionally biased region" description="Basic and acidic residues" evidence="10">
    <location>
        <begin position="3330"/>
        <end position="3342"/>
    </location>
</feature>
<dbReference type="InterPro" id="IPR003653">
    <property type="entry name" value="Peptidase_C48_C"/>
</dbReference>
<feature type="compositionally biased region" description="Polar residues" evidence="10">
    <location>
        <begin position="3604"/>
        <end position="3630"/>
    </location>
</feature>
<feature type="compositionally biased region" description="Basic and acidic residues" evidence="10">
    <location>
        <begin position="50"/>
        <end position="66"/>
    </location>
</feature>
<feature type="region of interest" description="Disordered" evidence="10">
    <location>
        <begin position="2952"/>
        <end position="2982"/>
    </location>
</feature>
<feature type="coiled-coil region" evidence="9">
    <location>
        <begin position="2253"/>
        <end position="2280"/>
    </location>
</feature>
<evidence type="ECO:0000313" key="13">
    <source>
        <dbReference type="Proteomes" id="UP001148018"/>
    </source>
</evidence>
<feature type="coiled-coil region" evidence="9">
    <location>
        <begin position="2479"/>
        <end position="2607"/>
    </location>
</feature>
<feature type="region of interest" description="Disordered" evidence="10">
    <location>
        <begin position="363"/>
        <end position="408"/>
    </location>
</feature>
<feature type="compositionally biased region" description="Polar residues" evidence="10">
    <location>
        <begin position="3276"/>
        <end position="3287"/>
    </location>
</feature>
<keyword evidence="5" id="KW-0645">Protease</keyword>
<keyword evidence="6" id="KW-0378">Hydrolase</keyword>
<feature type="region of interest" description="Disordered" evidence="10">
    <location>
        <begin position="2009"/>
        <end position="2042"/>
    </location>
</feature>
<feature type="compositionally biased region" description="Basic and acidic residues" evidence="10">
    <location>
        <begin position="2680"/>
        <end position="2694"/>
    </location>
</feature>
<feature type="region of interest" description="Disordered" evidence="10">
    <location>
        <begin position="199"/>
        <end position="224"/>
    </location>
</feature>
<feature type="coiled-coil region" evidence="9">
    <location>
        <begin position="1259"/>
        <end position="1293"/>
    </location>
</feature>
<feature type="compositionally biased region" description="Basic and acidic residues" evidence="10">
    <location>
        <begin position="3231"/>
        <end position="3242"/>
    </location>
</feature>
<feature type="region of interest" description="Disordered" evidence="10">
    <location>
        <begin position="3269"/>
        <end position="3289"/>
    </location>
</feature>